<evidence type="ECO:0000256" key="4">
    <source>
        <dbReference type="SAM" id="Phobius"/>
    </source>
</evidence>
<evidence type="ECO:0000256" key="3">
    <source>
        <dbReference type="ARBA" id="ARBA00023163"/>
    </source>
</evidence>
<dbReference type="PROSITE" id="PS00041">
    <property type="entry name" value="HTH_ARAC_FAMILY_1"/>
    <property type="match status" value="1"/>
</dbReference>
<dbReference type="GO" id="GO:0003700">
    <property type="term" value="F:DNA-binding transcription factor activity"/>
    <property type="evidence" value="ECO:0007669"/>
    <property type="project" value="InterPro"/>
</dbReference>
<dbReference type="Gene3D" id="1.10.10.60">
    <property type="entry name" value="Homeodomain-like"/>
    <property type="match status" value="2"/>
</dbReference>
<feature type="transmembrane region" description="Helical" evidence="4">
    <location>
        <begin position="38"/>
        <end position="55"/>
    </location>
</feature>
<keyword evidence="7" id="KW-1185">Reference proteome</keyword>
<dbReference type="Pfam" id="PF12833">
    <property type="entry name" value="HTH_18"/>
    <property type="match status" value="1"/>
</dbReference>
<evidence type="ECO:0000313" key="7">
    <source>
        <dbReference type="Proteomes" id="UP000196573"/>
    </source>
</evidence>
<evidence type="ECO:0000259" key="5">
    <source>
        <dbReference type="PROSITE" id="PS01124"/>
    </source>
</evidence>
<feature type="transmembrane region" description="Helical" evidence="4">
    <location>
        <begin position="61"/>
        <end position="82"/>
    </location>
</feature>
<organism evidence="6 7">
    <name type="scientific">Parendozoicomonas haliclonae</name>
    <dbReference type="NCBI Taxonomy" id="1960125"/>
    <lineage>
        <taxon>Bacteria</taxon>
        <taxon>Pseudomonadati</taxon>
        <taxon>Pseudomonadota</taxon>
        <taxon>Gammaproteobacteria</taxon>
        <taxon>Oceanospirillales</taxon>
        <taxon>Endozoicomonadaceae</taxon>
        <taxon>Parendozoicomonas</taxon>
    </lineage>
</organism>
<proteinExistence type="predicted"/>
<keyword evidence="4" id="KW-0472">Membrane</keyword>
<keyword evidence="2 6" id="KW-0238">DNA-binding</keyword>
<dbReference type="PROSITE" id="PS01124">
    <property type="entry name" value="HTH_ARAC_FAMILY_2"/>
    <property type="match status" value="1"/>
</dbReference>
<evidence type="ECO:0000313" key="6">
    <source>
        <dbReference type="EMBL" id="SMA50856.1"/>
    </source>
</evidence>
<feature type="transmembrane region" description="Helical" evidence="4">
    <location>
        <begin position="94"/>
        <end position="115"/>
    </location>
</feature>
<evidence type="ECO:0000256" key="1">
    <source>
        <dbReference type="ARBA" id="ARBA00023015"/>
    </source>
</evidence>
<dbReference type="InterPro" id="IPR018062">
    <property type="entry name" value="HTH_AraC-typ_CS"/>
</dbReference>
<dbReference type="InterPro" id="IPR018060">
    <property type="entry name" value="HTH_AraC"/>
</dbReference>
<evidence type="ECO:0000256" key="2">
    <source>
        <dbReference type="ARBA" id="ARBA00023125"/>
    </source>
</evidence>
<dbReference type="RefSeq" id="WP_087113298.1">
    <property type="nucleotide sequence ID" value="NZ_CBCSCN010000020.1"/>
</dbReference>
<gene>
    <name evidence="6" type="ORF">EHSB41UT_04674</name>
</gene>
<feature type="transmembrane region" description="Helical" evidence="4">
    <location>
        <begin position="6"/>
        <end position="26"/>
    </location>
</feature>
<dbReference type="SUPFAM" id="SSF46689">
    <property type="entry name" value="Homeodomain-like"/>
    <property type="match status" value="1"/>
</dbReference>
<feature type="transmembrane region" description="Helical" evidence="4">
    <location>
        <begin position="165"/>
        <end position="185"/>
    </location>
</feature>
<keyword evidence="3" id="KW-0804">Transcription</keyword>
<reference evidence="6 7" key="1">
    <citation type="submission" date="2017-03" db="EMBL/GenBank/DDBJ databases">
        <authorList>
            <person name="Afonso C.L."/>
            <person name="Miller P.J."/>
            <person name="Scott M.A."/>
            <person name="Spackman E."/>
            <person name="Goraichik I."/>
            <person name="Dimitrov K.M."/>
            <person name="Suarez D.L."/>
            <person name="Swayne D.E."/>
        </authorList>
    </citation>
    <scope>NUCLEOTIDE SEQUENCE [LARGE SCALE GENOMIC DNA]</scope>
    <source>
        <strain evidence="6">SB41UT1</strain>
    </source>
</reference>
<name>A0A1X7ARB8_9GAMM</name>
<dbReference type="Proteomes" id="UP000196573">
    <property type="component" value="Unassembled WGS sequence"/>
</dbReference>
<accession>A0A1X7ARB8</accession>
<feature type="transmembrane region" description="Helical" evidence="4">
    <location>
        <begin position="191"/>
        <end position="211"/>
    </location>
</feature>
<dbReference type="PANTHER" id="PTHR43280">
    <property type="entry name" value="ARAC-FAMILY TRANSCRIPTIONAL REGULATOR"/>
    <property type="match status" value="1"/>
</dbReference>
<dbReference type="PANTHER" id="PTHR43280:SF29">
    <property type="entry name" value="ARAC-FAMILY TRANSCRIPTIONAL REGULATOR"/>
    <property type="match status" value="1"/>
</dbReference>
<feature type="transmembrane region" description="Helical" evidence="4">
    <location>
        <begin position="135"/>
        <end position="153"/>
    </location>
</feature>
<dbReference type="PRINTS" id="PR00032">
    <property type="entry name" value="HTHARAC"/>
</dbReference>
<dbReference type="AlphaFoldDB" id="A0A1X7ARB8"/>
<keyword evidence="1" id="KW-0805">Transcription regulation</keyword>
<dbReference type="InterPro" id="IPR020449">
    <property type="entry name" value="Tscrpt_reg_AraC-type_HTH"/>
</dbReference>
<keyword evidence="4" id="KW-1133">Transmembrane helix</keyword>
<dbReference type="EMBL" id="FWPT01000018">
    <property type="protein sequence ID" value="SMA50856.1"/>
    <property type="molecule type" value="Genomic_DNA"/>
</dbReference>
<dbReference type="GO" id="GO:0043565">
    <property type="term" value="F:sequence-specific DNA binding"/>
    <property type="evidence" value="ECO:0007669"/>
    <property type="project" value="InterPro"/>
</dbReference>
<dbReference type="OrthoDB" id="345413at2"/>
<protein>
    <submittedName>
        <fullName evidence="6">DNA-binding transcriptional regulator SoxS</fullName>
    </submittedName>
</protein>
<feature type="domain" description="HTH araC/xylS-type" evidence="5">
    <location>
        <begin position="248"/>
        <end position="353"/>
    </location>
</feature>
<sequence length="354" mass="40173">MQLELSLYFSAIAFSAALVILNLILVLTGGYRQRSRQLFAALLFCALGYLVEPIFKELGNWFWHWVAGLLRNGLPCVFWLLCNYVFDDDFELSPAVWTAAGVVAFTSPMITLVVYQFSLPQPQWLLNLQSWPTQGVEIVMIIHALVTAARTTQADLVETRRMLRTSVLGVAGLYIATFVFVEQFIGLNDEMIIVNSLIFALFILILDVICLRFRDDVIGEAPVYAEIQPEVVSDEKVVVINTDTGLINQLQTAMDAEKLYRQEGLTIGDVANTVGLQEYRLRQLINQQLGYRNFNDYLNTYRIQEACQRLEKENAQKAPVLNIAMDVGFRSLSAFNRAFKDRTGKTPRQYRESA</sequence>
<keyword evidence="4" id="KW-0812">Transmembrane</keyword>
<dbReference type="InterPro" id="IPR009057">
    <property type="entry name" value="Homeodomain-like_sf"/>
</dbReference>
<dbReference type="SMART" id="SM00342">
    <property type="entry name" value="HTH_ARAC"/>
    <property type="match status" value="1"/>
</dbReference>